<keyword evidence="2" id="KW-1185">Reference proteome</keyword>
<dbReference type="KEGG" id="ppsu:NO713_00995"/>
<name>A0A9W4CG13_9CYAN</name>
<dbReference type="RefSeq" id="WP_254173130.1">
    <property type="nucleotide sequence ID" value="NZ_LR882967.1"/>
</dbReference>
<evidence type="ECO:0000313" key="1">
    <source>
        <dbReference type="EMBL" id="CAD5926323.1"/>
    </source>
</evidence>
<gene>
    <name evidence="1" type="ORF">NO713_00995</name>
</gene>
<organism evidence="1 2">
    <name type="scientific">Planktothrix pseudagardhii</name>
    <dbReference type="NCBI Taxonomy" id="132604"/>
    <lineage>
        <taxon>Bacteria</taxon>
        <taxon>Bacillati</taxon>
        <taxon>Cyanobacteriota</taxon>
        <taxon>Cyanophyceae</taxon>
        <taxon>Oscillatoriophycideae</taxon>
        <taxon>Oscillatoriales</taxon>
        <taxon>Microcoleaceae</taxon>
        <taxon>Planktothrix</taxon>
    </lineage>
</organism>
<dbReference type="AlphaFoldDB" id="A0A9W4CG13"/>
<accession>A0A9W4CG13</accession>
<reference evidence="1" key="1">
    <citation type="submission" date="2020-09" db="EMBL/GenBank/DDBJ databases">
        <authorList>
            <person name="Blom J."/>
        </authorList>
    </citation>
    <scope>NUCLEOTIDE SEQUENCE</scope>
    <source>
        <strain evidence="1">No.713</strain>
    </source>
</reference>
<evidence type="ECO:0000313" key="2">
    <source>
        <dbReference type="Proteomes" id="UP001153719"/>
    </source>
</evidence>
<proteinExistence type="predicted"/>
<sequence length="203" mass="22814">MIENTSLPSELIDLLHHKGWINIDEHNRAVFTLRTLAGEDTGTCTLESNGKFSINSDVKMPLAKTEDDETGIFWIATQHNIERAIITSNPIETLSAIALDPDFNIRPTLYLSLDTVSSLPTDFLIDIPTIVVGLKGDEFGEQLSQEIIEVLPQAQRINPGIRGWNQILINSDREIEKILPETDQTQNLVQQELEQWTQGINLN</sequence>
<protein>
    <submittedName>
        <fullName evidence="1">Uncharacterized protein</fullName>
    </submittedName>
</protein>
<dbReference type="EMBL" id="LR882967">
    <property type="protein sequence ID" value="CAD5926323.1"/>
    <property type="molecule type" value="Genomic_DNA"/>
</dbReference>
<dbReference type="Proteomes" id="UP001153719">
    <property type="component" value="Chromosome"/>
</dbReference>